<keyword evidence="2" id="KW-1133">Transmembrane helix</keyword>
<feature type="region of interest" description="Disordered" evidence="1">
    <location>
        <begin position="257"/>
        <end position="296"/>
    </location>
</feature>
<gene>
    <name evidence="4" type="ORF">BV898_12626</name>
</gene>
<dbReference type="Gene3D" id="2.30.29.30">
    <property type="entry name" value="Pleckstrin-homology domain (PH domain)/Phosphotyrosine-binding domain (PTB)"/>
    <property type="match status" value="1"/>
</dbReference>
<dbReference type="Pfam" id="PF02893">
    <property type="entry name" value="GRAM"/>
    <property type="match status" value="1"/>
</dbReference>
<feature type="compositionally biased region" description="Low complexity" evidence="1">
    <location>
        <begin position="207"/>
        <end position="232"/>
    </location>
</feature>
<dbReference type="AlphaFoldDB" id="A0A1W0WCY5"/>
<feature type="region of interest" description="Disordered" evidence="1">
    <location>
        <begin position="1"/>
        <end position="34"/>
    </location>
</feature>
<sequence>MTEGKMTESKMTESKMTEIAEESEEPPLPPLHLQRQHSVPVRELKFRSRFPEIPRYEVLLKYIPCIWRKDNKRSLRGGLYLSDNHIAFYCASKTAKATEQQRKLLFDIVTVVSVTKERSLSIFPDSIGLETSTGEKYIFGQLFSRNNVYKSLCDLCGVLASSRRSSVDPTVFLGGADAGFEDADDDDDDLDSTAASFQKRRLQQPRAGSSASKEHSSASSLSSSTSSSTTPSDLKRTLSVVREVSHDEYHTGDLHSAASLKRHQQQQQQSHSGVNFNLPMSTRSSAHHNGNHGHYSRGDMSVVDLASRQTGADDDQGVGPTSAFDQHLMTLLRLIIGILLLTALSAVYQIATRSADIQNPTSSLDQSLTEFRLASQGVLQVAEQARTFLNSFIKQDLSVNTSGI</sequence>
<feature type="region of interest" description="Disordered" evidence="1">
    <location>
        <begin position="198"/>
        <end position="235"/>
    </location>
</feature>
<dbReference type="OrthoDB" id="2162691at2759"/>
<feature type="compositionally biased region" description="Polar residues" evidence="1">
    <location>
        <begin position="270"/>
        <end position="284"/>
    </location>
</feature>
<proteinExistence type="predicted"/>
<dbReference type="InterPro" id="IPR052633">
    <property type="entry name" value="GRAM_domain_protein_2B"/>
</dbReference>
<feature type="compositionally biased region" description="Basic residues" evidence="1">
    <location>
        <begin position="285"/>
        <end position="295"/>
    </location>
</feature>
<feature type="transmembrane region" description="Helical" evidence="2">
    <location>
        <begin position="331"/>
        <end position="351"/>
    </location>
</feature>
<evidence type="ECO:0000313" key="4">
    <source>
        <dbReference type="EMBL" id="OQV13084.1"/>
    </source>
</evidence>
<feature type="compositionally biased region" description="Basic and acidic residues" evidence="1">
    <location>
        <begin position="1"/>
        <end position="18"/>
    </location>
</feature>
<evidence type="ECO:0000313" key="5">
    <source>
        <dbReference type="Proteomes" id="UP000192578"/>
    </source>
</evidence>
<accession>A0A1W0WCY5</accession>
<reference evidence="5" key="1">
    <citation type="submission" date="2017-01" db="EMBL/GenBank/DDBJ databases">
        <title>Comparative genomics of anhydrobiosis in the tardigrade Hypsibius dujardini.</title>
        <authorList>
            <person name="Yoshida Y."/>
            <person name="Koutsovoulos G."/>
            <person name="Laetsch D."/>
            <person name="Stevens L."/>
            <person name="Kumar S."/>
            <person name="Horikawa D."/>
            <person name="Ishino K."/>
            <person name="Komine S."/>
            <person name="Tomita M."/>
            <person name="Blaxter M."/>
            <person name="Arakawa K."/>
        </authorList>
    </citation>
    <scope>NUCLEOTIDE SEQUENCE [LARGE SCALE GENOMIC DNA]</scope>
    <source>
        <strain evidence="5">Z151</strain>
    </source>
</reference>
<dbReference type="Proteomes" id="UP000192578">
    <property type="component" value="Unassembled WGS sequence"/>
</dbReference>
<dbReference type="EMBL" id="MTYJ01000130">
    <property type="protein sequence ID" value="OQV13084.1"/>
    <property type="molecule type" value="Genomic_DNA"/>
</dbReference>
<evidence type="ECO:0000256" key="1">
    <source>
        <dbReference type="SAM" id="MobiDB-lite"/>
    </source>
</evidence>
<feature type="domain" description="GRAM" evidence="3">
    <location>
        <begin position="45"/>
        <end position="153"/>
    </location>
</feature>
<evidence type="ECO:0000259" key="3">
    <source>
        <dbReference type="Pfam" id="PF02893"/>
    </source>
</evidence>
<dbReference type="InterPro" id="IPR004182">
    <property type="entry name" value="GRAM"/>
</dbReference>
<keyword evidence="5" id="KW-1185">Reference proteome</keyword>
<dbReference type="InterPro" id="IPR011993">
    <property type="entry name" value="PH-like_dom_sf"/>
</dbReference>
<comment type="caution">
    <text evidence="4">The sequence shown here is derived from an EMBL/GenBank/DDBJ whole genome shotgun (WGS) entry which is preliminary data.</text>
</comment>
<dbReference type="PANTHER" id="PTHR46645">
    <property type="entry name" value="GRAM DOMAIN-CONTAINING PROTEIN 2B-RELATED"/>
    <property type="match status" value="1"/>
</dbReference>
<protein>
    <recommendedName>
        <fullName evidence="3">GRAM domain-containing protein</fullName>
    </recommendedName>
</protein>
<name>A0A1W0WCY5_HYPEX</name>
<evidence type="ECO:0000256" key="2">
    <source>
        <dbReference type="SAM" id="Phobius"/>
    </source>
</evidence>
<keyword evidence="2" id="KW-0812">Transmembrane</keyword>
<keyword evidence="2" id="KW-0472">Membrane</keyword>
<organism evidence="4 5">
    <name type="scientific">Hypsibius exemplaris</name>
    <name type="common">Freshwater tardigrade</name>
    <dbReference type="NCBI Taxonomy" id="2072580"/>
    <lineage>
        <taxon>Eukaryota</taxon>
        <taxon>Metazoa</taxon>
        <taxon>Ecdysozoa</taxon>
        <taxon>Tardigrada</taxon>
        <taxon>Eutardigrada</taxon>
        <taxon>Parachela</taxon>
        <taxon>Hypsibioidea</taxon>
        <taxon>Hypsibiidae</taxon>
        <taxon>Hypsibius</taxon>
    </lineage>
</organism>